<accession>A0A1M5EMI0</accession>
<name>A0A1M5EMI0_9RHOB</name>
<comment type="similarity">
    <text evidence="1 4">Belongs to the short-chain dehydrogenases/reductases (SDR) family.</text>
</comment>
<evidence type="ECO:0000313" key="6">
    <source>
        <dbReference type="Proteomes" id="UP000184144"/>
    </source>
</evidence>
<gene>
    <name evidence="5" type="ORF">SAMN05444273_11318</name>
</gene>
<keyword evidence="6" id="KW-1185">Reference proteome</keyword>
<dbReference type="PRINTS" id="PR00081">
    <property type="entry name" value="GDHRDH"/>
</dbReference>
<evidence type="ECO:0000256" key="4">
    <source>
        <dbReference type="RuleBase" id="RU000363"/>
    </source>
</evidence>
<dbReference type="Pfam" id="PF00106">
    <property type="entry name" value="adh_short"/>
    <property type="match status" value="1"/>
</dbReference>
<evidence type="ECO:0000256" key="2">
    <source>
        <dbReference type="ARBA" id="ARBA00022857"/>
    </source>
</evidence>
<evidence type="ECO:0000256" key="1">
    <source>
        <dbReference type="ARBA" id="ARBA00006484"/>
    </source>
</evidence>
<dbReference type="STRING" id="1486859.SAMN05444273_11318"/>
<proteinExistence type="inferred from homology"/>
<dbReference type="PANTHER" id="PTHR43963:SF6">
    <property type="entry name" value="CHAIN DEHYDROGENASE FAMILY PROTEIN, PUTATIVE (AFU_ORTHOLOGUE AFUA_3G15350)-RELATED"/>
    <property type="match status" value="1"/>
</dbReference>
<organism evidence="5 6">
    <name type="scientific">Litoreibacter ascidiaceicola</name>
    <dbReference type="NCBI Taxonomy" id="1486859"/>
    <lineage>
        <taxon>Bacteria</taxon>
        <taxon>Pseudomonadati</taxon>
        <taxon>Pseudomonadota</taxon>
        <taxon>Alphaproteobacteria</taxon>
        <taxon>Rhodobacterales</taxon>
        <taxon>Roseobacteraceae</taxon>
        <taxon>Litoreibacter</taxon>
    </lineage>
</organism>
<keyword evidence="2" id="KW-0521">NADP</keyword>
<dbReference type="RefSeq" id="WP_073146231.1">
    <property type="nucleotide sequence ID" value="NZ_FQUV01000013.1"/>
</dbReference>
<dbReference type="SUPFAM" id="SSF51735">
    <property type="entry name" value="NAD(P)-binding Rossmann-fold domains"/>
    <property type="match status" value="1"/>
</dbReference>
<protein>
    <submittedName>
        <fullName evidence="5">NAD(P)-dependent dehydrogenase, short-chain alcohol dehydrogenase family</fullName>
    </submittedName>
</protein>
<dbReference type="InterPro" id="IPR036291">
    <property type="entry name" value="NAD(P)-bd_dom_sf"/>
</dbReference>
<dbReference type="GO" id="GO:0016491">
    <property type="term" value="F:oxidoreductase activity"/>
    <property type="evidence" value="ECO:0007669"/>
    <property type="project" value="UniProtKB-KW"/>
</dbReference>
<evidence type="ECO:0000256" key="3">
    <source>
        <dbReference type="ARBA" id="ARBA00023002"/>
    </source>
</evidence>
<reference evidence="6" key="1">
    <citation type="submission" date="2016-11" db="EMBL/GenBank/DDBJ databases">
        <authorList>
            <person name="Varghese N."/>
            <person name="Submissions S."/>
        </authorList>
    </citation>
    <scope>NUCLEOTIDE SEQUENCE [LARGE SCALE GENOMIC DNA]</scope>
    <source>
        <strain evidence="6">DSM 100566</strain>
    </source>
</reference>
<dbReference type="InterPro" id="IPR002347">
    <property type="entry name" value="SDR_fam"/>
</dbReference>
<dbReference type="Gene3D" id="3.40.50.720">
    <property type="entry name" value="NAD(P)-binding Rossmann-like Domain"/>
    <property type="match status" value="1"/>
</dbReference>
<sequence>MKRALVTGGNRGIGKAIAAGLRDAGLRVIIGARDPDHGQAAAAELGVEFKRLDLADPTSINEARPWVSHVDVLVNNAGILEDVPLFDDGTNFERSMQTMLQAPYELIRTALPGMKLRSYGRVVNVSSGWGSFAEGLGGGGAYAVAKAGLNALTLRAAQDLPATVKINAMCPGWVKTRMGGASATRSPEEGAETAIWLATLPDTGPTGGIFRDRKQIDW</sequence>
<dbReference type="OrthoDB" id="7593130at2"/>
<evidence type="ECO:0000313" key="5">
    <source>
        <dbReference type="EMBL" id="SHF80386.1"/>
    </source>
</evidence>
<keyword evidence="3" id="KW-0560">Oxidoreductase</keyword>
<dbReference type="AlphaFoldDB" id="A0A1M5EMI0"/>
<dbReference type="Proteomes" id="UP000184144">
    <property type="component" value="Unassembled WGS sequence"/>
</dbReference>
<dbReference type="EMBL" id="FQUV01000013">
    <property type="protein sequence ID" value="SHF80386.1"/>
    <property type="molecule type" value="Genomic_DNA"/>
</dbReference>
<dbReference type="PRINTS" id="PR00080">
    <property type="entry name" value="SDRFAMILY"/>
</dbReference>
<dbReference type="PANTHER" id="PTHR43963">
    <property type="entry name" value="CARBONYL REDUCTASE 1-RELATED"/>
    <property type="match status" value="1"/>
</dbReference>